<evidence type="ECO:0000313" key="2">
    <source>
        <dbReference type="EMBL" id="PKU76071.1"/>
    </source>
</evidence>
<protein>
    <submittedName>
        <fullName evidence="2">Uncharacterized protein</fullName>
    </submittedName>
</protein>
<keyword evidence="3" id="KW-1185">Reference proteome</keyword>
<reference evidence="2 3" key="2">
    <citation type="journal article" date="2017" name="Nature">
        <title>The Apostasia genome and the evolution of orchids.</title>
        <authorList>
            <person name="Zhang G.Q."/>
            <person name="Liu K.W."/>
            <person name="Li Z."/>
            <person name="Lohaus R."/>
            <person name="Hsiao Y.Y."/>
            <person name="Niu S.C."/>
            <person name="Wang J.Y."/>
            <person name="Lin Y.C."/>
            <person name="Xu Q."/>
            <person name="Chen L.J."/>
            <person name="Yoshida K."/>
            <person name="Fujiwara S."/>
            <person name="Wang Z.W."/>
            <person name="Zhang Y.Q."/>
            <person name="Mitsuda N."/>
            <person name="Wang M."/>
            <person name="Liu G.H."/>
            <person name="Pecoraro L."/>
            <person name="Huang H.X."/>
            <person name="Xiao X.J."/>
            <person name="Lin M."/>
            <person name="Wu X.Y."/>
            <person name="Wu W.L."/>
            <person name="Chen Y.Y."/>
            <person name="Chang S.B."/>
            <person name="Sakamoto S."/>
            <person name="Ohme-Takagi M."/>
            <person name="Yagi M."/>
            <person name="Zeng S.J."/>
            <person name="Shen C.Y."/>
            <person name="Yeh C.M."/>
            <person name="Luo Y.B."/>
            <person name="Tsai W.C."/>
            <person name="Van de Peer Y."/>
            <person name="Liu Z.J."/>
        </authorList>
    </citation>
    <scope>NUCLEOTIDE SEQUENCE [LARGE SCALE GENOMIC DNA]</scope>
    <source>
        <tissue evidence="2">The whole plant</tissue>
    </source>
</reference>
<gene>
    <name evidence="2" type="ORF">MA16_Dca011439</name>
</gene>
<reference evidence="2 3" key="1">
    <citation type="journal article" date="2016" name="Sci. Rep.">
        <title>The Dendrobium catenatum Lindl. genome sequence provides insights into polysaccharide synthase, floral development and adaptive evolution.</title>
        <authorList>
            <person name="Zhang G.Q."/>
            <person name="Xu Q."/>
            <person name="Bian C."/>
            <person name="Tsai W.C."/>
            <person name="Yeh C.M."/>
            <person name="Liu K.W."/>
            <person name="Yoshida K."/>
            <person name="Zhang L.S."/>
            <person name="Chang S.B."/>
            <person name="Chen F."/>
            <person name="Shi Y."/>
            <person name="Su Y.Y."/>
            <person name="Zhang Y.Q."/>
            <person name="Chen L.J."/>
            <person name="Yin Y."/>
            <person name="Lin M."/>
            <person name="Huang H."/>
            <person name="Deng H."/>
            <person name="Wang Z.W."/>
            <person name="Zhu S.L."/>
            <person name="Zhao X."/>
            <person name="Deng C."/>
            <person name="Niu S.C."/>
            <person name="Huang J."/>
            <person name="Wang M."/>
            <person name="Liu G.H."/>
            <person name="Yang H.J."/>
            <person name="Xiao X.J."/>
            <person name="Hsiao Y.Y."/>
            <person name="Wu W.L."/>
            <person name="Chen Y.Y."/>
            <person name="Mitsuda N."/>
            <person name="Ohme-Takagi M."/>
            <person name="Luo Y.B."/>
            <person name="Van de Peer Y."/>
            <person name="Liu Z.J."/>
        </authorList>
    </citation>
    <scope>NUCLEOTIDE SEQUENCE [LARGE SCALE GENOMIC DNA]</scope>
    <source>
        <tissue evidence="2">The whole plant</tissue>
    </source>
</reference>
<evidence type="ECO:0000313" key="3">
    <source>
        <dbReference type="Proteomes" id="UP000233837"/>
    </source>
</evidence>
<name>A0A2I0WK91_9ASPA</name>
<feature type="region of interest" description="Disordered" evidence="1">
    <location>
        <begin position="1"/>
        <end position="21"/>
    </location>
</feature>
<dbReference type="EMBL" id="KZ502561">
    <property type="protein sequence ID" value="PKU76071.1"/>
    <property type="molecule type" value="Genomic_DNA"/>
</dbReference>
<accession>A0A2I0WK91</accession>
<evidence type="ECO:0000256" key="1">
    <source>
        <dbReference type="SAM" id="MobiDB-lite"/>
    </source>
</evidence>
<dbReference type="Proteomes" id="UP000233837">
    <property type="component" value="Unassembled WGS sequence"/>
</dbReference>
<organism evidence="2 3">
    <name type="scientific">Dendrobium catenatum</name>
    <dbReference type="NCBI Taxonomy" id="906689"/>
    <lineage>
        <taxon>Eukaryota</taxon>
        <taxon>Viridiplantae</taxon>
        <taxon>Streptophyta</taxon>
        <taxon>Embryophyta</taxon>
        <taxon>Tracheophyta</taxon>
        <taxon>Spermatophyta</taxon>
        <taxon>Magnoliopsida</taxon>
        <taxon>Liliopsida</taxon>
        <taxon>Asparagales</taxon>
        <taxon>Orchidaceae</taxon>
        <taxon>Epidendroideae</taxon>
        <taxon>Malaxideae</taxon>
        <taxon>Dendrobiinae</taxon>
        <taxon>Dendrobium</taxon>
    </lineage>
</organism>
<sequence length="76" mass="8075">MVELKSDNNRQPGGGPMMVGLKSCGGRRLAVGGRRPGAVTTGKMAITGGSNRRFMDRRCYIKPPVGTAVKSPSSRR</sequence>
<proteinExistence type="predicted"/>
<dbReference type="AlphaFoldDB" id="A0A2I0WK91"/>